<dbReference type="InterPro" id="IPR010982">
    <property type="entry name" value="Lambda_DNA-bd_dom_sf"/>
</dbReference>
<reference evidence="2 3" key="1">
    <citation type="submission" date="2018-06" db="EMBL/GenBank/DDBJ databases">
        <authorList>
            <consortium name="GenomeTrakr: Next Generation Sequencing Network for Food Pathogen Tracability"/>
        </authorList>
    </citation>
    <scope>NUCLEOTIDE SEQUENCE [LARGE SCALE GENOMIC DNA]</scope>
    <source>
        <strain evidence="2 3">FDA00008584</strain>
    </source>
</reference>
<dbReference type="EMBL" id="AAALRN010000007">
    <property type="protein sequence ID" value="EAD1186140.1"/>
    <property type="molecule type" value="Genomic_DNA"/>
</dbReference>
<dbReference type="SUPFAM" id="SSF47413">
    <property type="entry name" value="lambda repressor-like DNA-binding domains"/>
    <property type="match status" value="1"/>
</dbReference>
<dbReference type="AlphaFoldDB" id="A0A823DKM1"/>
<gene>
    <name evidence="2" type="ORF">QD52_13715</name>
</gene>
<sequence>MNRIQEERIRKGISQTEAAQLIGISKGMLAMIELEQRNGSDEVKKKIAKFYNKPVGYLFFNEPLTYSV</sequence>
<evidence type="ECO:0000259" key="1">
    <source>
        <dbReference type="PROSITE" id="PS50943"/>
    </source>
</evidence>
<dbReference type="InterPro" id="IPR001387">
    <property type="entry name" value="Cro/C1-type_HTH"/>
</dbReference>
<dbReference type="CDD" id="cd00093">
    <property type="entry name" value="HTH_XRE"/>
    <property type="match status" value="1"/>
</dbReference>
<dbReference type="Gene3D" id="1.10.260.40">
    <property type="entry name" value="lambda repressor-like DNA-binding domains"/>
    <property type="match status" value="1"/>
</dbReference>
<evidence type="ECO:0000313" key="2">
    <source>
        <dbReference type="EMBL" id="EAD1186140.1"/>
    </source>
</evidence>
<dbReference type="Pfam" id="PF01381">
    <property type="entry name" value="HTH_3"/>
    <property type="match status" value="1"/>
</dbReference>
<proteinExistence type="predicted"/>
<dbReference type="SMART" id="SM00530">
    <property type="entry name" value="HTH_XRE"/>
    <property type="match status" value="1"/>
</dbReference>
<dbReference type="GO" id="GO:0003677">
    <property type="term" value="F:DNA binding"/>
    <property type="evidence" value="ECO:0007669"/>
    <property type="project" value="InterPro"/>
</dbReference>
<dbReference type="PROSITE" id="PS50943">
    <property type="entry name" value="HTH_CROC1"/>
    <property type="match status" value="1"/>
</dbReference>
<name>A0A823DKM1_LISMN</name>
<protein>
    <submittedName>
        <fullName evidence="2">XRE family transcriptional regulator</fullName>
    </submittedName>
</protein>
<comment type="caution">
    <text evidence="2">The sequence shown here is derived from an EMBL/GenBank/DDBJ whole genome shotgun (WGS) entry which is preliminary data.</text>
</comment>
<organism evidence="2 3">
    <name type="scientific">Listeria monocytogenes</name>
    <dbReference type="NCBI Taxonomy" id="1639"/>
    <lineage>
        <taxon>Bacteria</taxon>
        <taxon>Bacillati</taxon>
        <taxon>Bacillota</taxon>
        <taxon>Bacilli</taxon>
        <taxon>Bacillales</taxon>
        <taxon>Listeriaceae</taxon>
        <taxon>Listeria</taxon>
    </lineage>
</organism>
<accession>A0A823DKM1</accession>
<feature type="domain" description="HTH cro/C1-type" evidence="1">
    <location>
        <begin position="4"/>
        <end position="58"/>
    </location>
</feature>
<evidence type="ECO:0000313" key="3">
    <source>
        <dbReference type="Proteomes" id="UP000403352"/>
    </source>
</evidence>
<dbReference type="Proteomes" id="UP000403352">
    <property type="component" value="Unassembled WGS sequence"/>
</dbReference>